<evidence type="ECO:0000256" key="1">
    <source>
        <dbReference type="SAM" id="SignalP"/>
    </source>
</evidence>
<evidence type="ECO:0000313" key="2">
    <source>
        <dbReference type="EMBL" id="MBW5480679.1"/>
    </source>
</evidence>
<dbReference type="EMBL" id="WTFF01000006">
    <property type="protein sequence ID" value="MBW5480679.1"/>
    <property type="molecule type" value="Genomic_DNA"/>
</dbReference>
<protein>
    <submittedName>
        <fullName evidence="2">Uncharacterized protein</fullName>
    </submittedName>
</protein>
<keyword evidence="1" id="KW-0732">Signal</keyword>
<gene>
    <name evidence="2" type="ORF">GPJ59_01875</name>
</gene>
<organism evidence="2 3">
    <name type="scientific">Streptomyces bambusae</name>
    <dbReference type="NCBI Taxonomy" id="1550616"/>
    <lineage>
        <taxon>Bacteria</taxon>
        <taxon>Bacillati</taxon>
        <taxon>Actinomycetota</taxon>
        <taxon>Actinomycetes</taxon>
        <taxon>Kitasatosporales</taxon>
        <taxon>Streptomycetaceae</taxon>
        <taxon>Streptomyces</taxon>
    </lineage>
</organism>
<feature type="chain" id="PRO_5045482536" evidence="1">
    <location>
        <begin position="32"/>
        <end position="88"/>
    </location>
</feature>
<evidence type="ECO:0000313" key="3">
    <source>
        <dbReference type="Proteomes" id="UP000812013"/>
    </source>
</evidence>
<dbReference type="Proteomes" id="UP000812013">
    <property type="component" value="Unassembled WGS sequence"/>
</dbReference>
<sequence length="88" mass="9018">MKKKRTLGVLAATFAAAALPLVAASPASADAADCLQYLSNVGYQVGPRTNAACDRGAGGIANVFCEPSMISIGVKWEHASEACYQASL</sequence>
<name>A0ABS6YYX2_9ACTN</name>
<dbReference type="RefSeq" id="WP_219664557.1">
    <property type="nucleotide sequence ID" value="NZ_WTFF01000006.1"/>
</dbReference>
<comment type="caution">
    <text evidence="2">The sequence shown here is derived from an EMBL/GenBank/DDBJ whole genome shotgun (WGS) entry which is preliminary data.</text>
</comment>
<reference evidence="2 3" key="1">
    <citation type="submission" date="2019-12" db="EMBL/GenBank/DDBJ databases">
        <title>Genome sequence of Streptomyces bambusae.</title>
        <authorList>
            <person name="Bansal K."/>
            <person name="Choksket S."/>
            <person name="Korpole S."/>
            <person name="Patil P.B."/>
        </authorList>
    </citation>
    <scope>NUCLEOTIDE SEQUENCE [LARGE SCALE GENOMIC DNA]</scope>
    <source>
        <strain evidence="2 3">SK60</strain>
    </source>
</reference>
<keyword evidence="3" id="KW-1185">Reference proteome</keyword>
<proteinExistence type="predicted"/>
<accession>A0ABS6YYX2</accession>
<feature type="signal peptide" evidence="1">
    <location>
        <begin position="1"/>
        <end position="31"/>
    </location>
</feature>